<proteinExistence type="predicted"/>
<sequence length="72" mass="7767">MTGRDCLAENIAAFAPRINYDGSRRIFYSKKDGTIWDGNADQVTSTQIARNVGLVTVIRAASNGSSVVVFLS</sequence>
<protein>
    <submittedName>
        <fullName evidence="1">Uncharacterized protein</fullName>
    </submittedName>
</protein>
<name>A0A1E2SJ63_LEIXY</name>
<dbReference type="EMBL" id="LNZG01000034">
    <property type="protein sequence ID" value="ODA89787.1"/>
    <property type="molecule type" value="Genomic_DNA"/>
</dbReference>
<dbReference type="AlphaFoldDB" id="A0A1E2SJ63"/>
<accession>A0A1E2SJ63</accession>
<gene>
    <name evidence="1" type="ORF">ATY41_03795</name>
</gene>
<dbReference type="RefSeq" id="WP_011185354.1">
    <property type="nucleotide sequence ID" value="NZ_LNZG01000034.1"/>
</dbReference>
<evidence type="ECO:0000313" key="1">
    <source>
        <dbReference type="EMBL" id="ODA89787.1"/>
    </source>
</evidence>
<comment type="caution">
    <text evidence="1">The sequence shown here is derived from an EMBL/GenBank/DDBJ whole genome shotgun (WGS) entry which is preliminary data.</text>
</comment>
<reference evidence="1 2" key="1">
    <citation type="submission" date="2015-11" db="EMBL/GenBank/DDBJ databases">
        <authorList>
            <person name="Zhang Y."/>
            <person name="Guo Z."/>
        </authorList>
    </citation>
    <scope>NUCLEOTIDE SEQUENCE [LARGE SCALE GENOMIC DNA]</scope>
    <source>
        <strain evidence="2">gdw1</strain>
    </source>
</reference>
<organism evidence="1 2">
    <name type="scientific">Leifsonia xyli subsp. xyli</name>
    <dbReference type="NCBI Taxonomy" id="59736"/>
    <lineage>
        <taxon>Bacteria</taxon>
        <taxon>Bacillati</taxon>
        <taxon>Actinomycetota</taxon>
        <taxon>Actinomycetes</taxon>
        <taxon>Micrococcales</taxon>
        <taxon>Microbacteriaceae</taxon>
        <taxon>Leifsonia</taxon>
    </lineage>
</organism>
<evidence type="ECO:0000313" key="2">
    <source>
        <dbReference type="Proteomes" id="UP000094426"/>
    </source>
</evidence>
<dbReference type="Proteomes" id="UP000094426">
    <property type="component" value="Unassembled WGS sequence"/>
</dbReference>